<dbReference type="Pfam" id="PF07963">
    <property type="entry name" value="N_methyl"/>
    <property type="match status" value="1"/>
</dbReference>
<evidence type="ECO:0000256" key="1">
    <source>
        <dbReference type="SAM" id="Phobius"/>
    </source>
</evidence>
<reference evidence="2" key="1">
    <citation type="journal article" date="2014" name="Front. Microbiol.">
        <title>High frequency of phylogenetically diverse reductive dehalogenase-homologous genes in deep subseafloor sedimentary metagenomes.</title>
        <authorList>
            <person name="Kawai M."/>
            <person name="Futagami T."/>
            <person name="Toyoda A."/>
            <person name="Takaki Y."/>
            <person name="Nishi S."/>
            <person name="Hori S."/>
            <person name="Arai W."/>
            <person name="Tsubouchi T."/>
            <person name="Morono Y."/>
            <person name="Uchiyama I."/>
            <person name="Ito T."/>
            <person name="Fujiyama A."/>
            <person name="Inagaki F."/>
            <person name="Takami H."/>
        </authorList>
    </citation>
    <scope>NUCLEOTIDE SEQUENCE</scope>
    <source>
        <strain evidence="2">Expedition CK06-06</strain>
    </source>
</reference>
<dbReference type="InterPro" id="IPR012902">
    <property type="entry name" value="N_methyl_site"/>
</dbReference>
<proteinExistence type="predicted"/>
<keyword evidence="1" id="KW-0472">Membrane</keyword>
<dbReference type="Gene3D" id="3.30.700.10">
    <property type="entry name" value="Glycoprotein, Type 4 Pilin"/>
    <property type="match status" value="1"/>
</dbReference>
<organism evidence="2">
    <name type="scientific">marine sediment metagenome</name>
    <dbReference type="NCBI Taxonomy" id="412755"/>
    <lineage>
        <taxon>unclassified sequences</taxon>
        <taxon>metagenomes</taxon>
        <taxon>ecological metagenomes</taxon>
    </lineage>
</organism>
<accession>X1LBG5</accession>
<comment type="caution">
    <text evidence="2">The sequence shown here is derived from an EMBL/GenBank/DDBJ whole genome shotgun (WGS) entry which is preliminary data.</text>
</comment>
<dbReference type="NCBIfam" id="TIGR02532">
    <property type="entry name" value="IV_pilin_GFxxxE"/>
    <property type="match status" value="1"/>
</dbReference>
<feature type="transmembrane region" description="Helical" evidence="1">
    <location>
        <begin position="6"/>
        <end position="27"/>
    </location>
</feature>
<name>X1LBG5_9ZZZZ</name>
<protein>
    <recommendedName>
        <fullName evidence="3">Type II secretion system protein GspI C-terminal domain-containing protein</fullName>
    </recommendedName>
</protein>
<keyword evidence="1" id="KW-0812">Transmembrane</keyword>
<sequence length="127" mass="13602">MKGFTLIELIIAIFILVVGITAVLAMIPSGIQIVSSSKMATVATYLGEAKIEEIISTSYEEISNEPKQTLNLPFSAYSRETEVACFDSNGSSSPNCPGDTGIKKIKVTVSWGVAGKKIELSTLITKR</sequence>
<dbReference type="AlphaFoldDB" id="X1LBG5"/>
<gene>
    <name evidence="2" type="ORF">S06H3_13795</name>
</gene>
<dbReference type="PROSITE" id="PS00409">
    <property type="entry name" value="PROKAR_NTER_METHYL"/>
    <property type="match status" value="1"/>
</dbReference>
<keyword evidence="1" id="KW-1133">Transmembrane helix</keyword>
<evidence type="ECO:0008006" key="3">
    <source>
        <dbReference type="Google" id="ProtNLM"/>
    </source>
</evidence>
<dbReference type="EMBL" id="BARV01006730">
    <property type="protein sequence ID" value="GAI16438.1"/>
    <property type="molecule type" value="Genomic_DNA"/>
</dbReference>
<evidence type="ECO:0000313" key="2">
    <source>
        <dbReference type="EMBL" id="GAI16438.1"/>
    </source>
</evidence>